<evidence type="ECO:0000313" key="3">
    <source>
        <dbReference type="Proteomes" id="UP001203297"/>
    </source>
</evidence>
<protein>
    <submittedName>
        <fullName evidence="2">Uncharacterized protein</fullName>
    </submittedName>
</protein>
<feature type="chain" id="PRO_5042263898" evidence="1">
    <location>
        <begin position="18"/>
        <end position="108"/>
    </location>
</feature>
<gene>
    <name evidence="2" type="ORF">B0F90DRAFT_1673571</name>
</gene>
<name>A0AAD4QTA7_9AGAM</name>
<feature type="signal peptide" evidence="1">
    <location>
        <begin position="1"/>
        <end position="17"/>
    </location>
</feature>
<organism evidence="2 3">
    <name type="scientific">Multifurca ochricompacta</name>
    <dbReference type="NCBI Taxonomy" id="376703"/>
    <lineage>
        <taxon>Eukaryota</taxon>
        <taxon>Fungi</taxon>
        <taxon>Dikarya</taxon>
        <taxon>Basidiomycota</taxon>
        <taxon>Agaricomycotina</taxon>
        <taxon>Agaricomycetes</taxon>
        <taxon>Russulales</taxon>
        <taxon>Russulaceae</taxon>
        <taxon>Multifurca</taxon>
    </lineage>
</organism>
<evidence type="ECO:0000313" key="2">
    <source>
        <dbReference type="EMBL" id="KAI0307439.1"/>
    </source>
</evidence>
<sequence length="108" mass="11412">MKFIALVSIALAASTFALPLRRAPENGLVLDARAHPGGSKSISRSFLSEIVAGFKGPLTNGPQINSGSSNHAPLGILPASNVPKLPIKFKFGGKLRRALRDVSRHESD</sequence>
<accession>A0AAD4QTA7</accession>
<comment type="caution">
    <text evidence="2">The sequence shown here is derived from an EMBL/GenBank/DDBJ whole genome shotgun (WGS) entry which is preliminary data.</text>
</comment>
<dbReference type="AlphaFoldDB" id="A0AAD4QTA7"/>
<dbReference type="Proteomes" id="UP001203297">
    <property type="component" value="Unassembled WGS sequence"/>
</dbReference>
<reference evidence="2" key="1">
    <citation type="journal article" date="2022" name="New Phytol.">
        <title>Evolutionary transition to the ectomycorrhizal habit in the genomes of a hyperdiverse lineage of mushroom-forming fungi.</title>
        <authorList>
            <person name="Looney B."/>
            <person name="Miyauchi S."/>
            <person name="Morin E."/>
            <person name="Drula E."/>
            <person name="Courty P.E."/>
            <person name="Kohler A."/>
            <person name="Kuo A."/>
            <person name="LaButti K."/>
            <person name="Pangilinan J."/>
            <person name="Lipzen A."/>
            <person name="Riley R."/>
            <person name="Andreopoulos W."/>
            <person name="He G."/>
            <person name="Johnson J."/>
            <person name="Nolan M."/>
            <person name="Tritt A."/>
            <person name="Barry K.W."/>
            <person name="Grigoriev I.V."/>
            <person name="Nagy L.G."/>
            <person name="Hibbett D."/>
            <person name="Henrissat B."/>
            <person name="Matheny P.B."/>
            <person name="Labbe J."/>
            <person name="Martin F.M."/>
        </authorList>
    </citation>
    <scope>NUCLEOTIDE SEQUENCE</scope>
    <source>
        <strain evidence="2">BPL690</strain>
    </source>
</reference>
<keyword evidence="1" id="KW-0732">Signal</keyword>
<keyword evidence="3" id="KW-1185">Reference proteome</keyword>
<evidence type="ECO:0000256" key="1">
    <source>
        <dbReference type="SAM" id="SignalP"/>
    </source>
</evidence>
<proteinExistence type="predicted"/>
<dbReference type="EMBL" id="WTXG01000001">
    <property type="protein sequence ID" value="KAI0307439.1"/>
    <property type="molecule type" value="Genomic_DNA"/>
</dbReference>